<dbReference type="GO" id="GO:0031514">
    <property type="term" value="C:motile cilium"/>
    <property type="evidence" value="ECO:0007669"/>
    <property type="project" value="TreeGrafter"/>
</dbReference>
<protein>
    <recommendedName>
        <fullName evidence="8">Dynein regulatory complex protein 9</fullName>
    </recommendedName>
</protein>
<dbReference type="PANTHER" id="PTHR14871">
    <property type="entry name" value="DYNEIN REGULATORY COMPLEX PROTEIN 9"/>
    <property type="match status" value="1"/>
</dbReference>
<dbReference type="GO" id="GO:0005737">
    <property type="term" value="C:cytoplasm"/>
    <property type="evidence" value="ECO:0007669"/>
    <property type="project" value="TreeGrafter"/>
</dbReference>
<dbReference type="GO" id="GO:0005856">
    <property type="term" value="C:cytoskeleton"/>
    <property type="evidence" value="ECO:0007669"/>
    <property type="project" value="UniProtKB-SubCell"/>
</dbReference>
<evidence type="ECO:0000256" key="4">
    <source>
        <dbReference type="ARBA" id="ARBA00023212"/>
    </source>
</evidence>
<evidence type="ECO:0000256" key="5">
    <source>
        <dbReference type="ARBA" id="ARBA00023273"/>
    </source>
</evidence>
<keyword evidence="5" id="KW-0966">Cell projection</keyword>
<evidence type="ECO:0000313" key="7">
    <source>
        <dbReference type="Proteomes" id="UP001154078"/>
    </source>
</evidence>
<sequence length="371" mass="45026">MFGHITYKEPKQLIALSAKEIEKVFQSLDISILTASHAENLMTPFISTIVGEIFSKTLEKMVILREMFKFHGNYPQEDNIVYKSLRERFGSRDVEDNVPLDDANYFKLQKKINFLMLIWREACQEIKEFGTYLNAQEMFYVLNRMTEDEKELMIKEPNNKKKMIELRTKVAKDKEYYTKEIEDIIKKINVFKYTLEDVKTYCAYELNYLKDYEDARVEQNIAFLKDKENNSENEINKIRRRVNDENLVHELINTFIEESRNDFIEDMEKWMKTYDEEVERRDQEIITIRGNIDKILVDIQEQKKQFEERQKLIEEWQEYMKIKTEKENREARELWAATTLQIWWRFMMKHRKLGPYRKGKKGKDKKKKKKK</sequence>
<dbReference type="OrthoDB" id="10254713at2759"/>
<evidence type="ECO:0000313" key="6">
    <source>
        <dbReference type="EMBL" id="CAH0547574.1"/>
    </source>
</evidence>
<dbReference type="EMBL" id="OV121132">
    <property type="protein sequence ID" value="CAH0547574.1"/>
    <property type="molecule type" value="Genomic_DNA"/>
</dbReference>
<evidence type="ECO:0000256" key="1">
    <source>
        <dbReference type="ARBA" id="ARBA00004245"/>
    </source>
</evidence>
<comment type="subcellular location">
    <subcellularLocation>
        <location evidence="2">Cell projection</location>
    </subcellularLocation>
    <subcellularLocation>
        <location evidence="1">Cytoplasm</location>
        <location evidence="1">Cytoskeleton</location>
    </subcellularLocation>
</comment>
<gene>
    <name evidence="6" type="ORF">MELIAE_LOCUS1541</name>
</gene>
<dbReference type="GO" id="GO:0044782">
    <property type="term" value="P:cilium organization"/>
    <property type="evidence" value="ECO:0007669"/>
    <property type="project" value="TreeGrafter"/>
</dbReference>
<reference evidence="6" key="1">
    <citation type="submission" date="2021-12" db="EMBL/GenBank/DDBJ databases">
        <authorList>
            <person name="King R."/>
        </authorList>
    </citation>
    <scope>NUCLEOTIDE SEQUENCE</scope>
</reference>
<keyword evidence="7" id="KW-1185">Reference proteome</keyword>
<evidence type="ECO:0000256" key="3">
    <source>
        <dbReference type="ARBA" id="ARBA00022490"/>
    </source>
</evidence>
<organism evidence="6 7">
    <name type="scientific">Brassicogethes aeneus</name>
    <name type="common">Rape pollen beetle</name>
    <name type="synonym">Meligethes aeneus</name>
    <dbReference type="NCBI Taxonomy" id="1431903"/>
    <lineage>
        <taxon>Eukaryota</taxon>
        <taxon>Metazoa</taxon>
        <taxon>Ecdysozoa</taxon>
        <taxon>Arthropoda</taxon>
        <taxon>Hexapoda</taxon>
        <taxon>Insecta</taxon>
        <taxon>Pterygota</taxon>
        <taxon>Neoptera</taxon>
        <taxon>Endopterygota</taxon>
        <taxon>Coleoptera</taxon>
        <taxon>Polyphaga</taxon>
        <taxon>Cucujiformia</taxon>
        <taxon>Nitidulidae</taxon>
        <taxon>Meligethinae</taxon>
        <taxon>Brassicogethes</taxon>
    </lineage>
</organism>
<dbReference type="InterPro" id="IPR042618">
    <property type="entry name" value="IQCG"/>
</dbReference>
<dbReference type="Proteomes" id="UP001154078">
    <property type="component" value="Chromosome 1"/>
</dbReference>
<keyword evidence="4" id="KW-0206">Cytoskeleton</keyword>
<evidence type="ECO:0008006" key="8">
    <source>
        <dbReference type="Google" id="ProtNLM"/>
    </source>
</evidence>
<dbReference type="PANTHER" id="PTHR14871:SF1">
    <property type="entry name" value="DYNEIN REGULATORY COMPLEX PROTEIN 9"/>
    <property type="match status" value="1"/>
</dbReference>
<accession>A0A9P0ATF0</accession>
<evidence type="ECO:0000256" key="2">
    <source>
        <dbReference type="ARBA" id="ARBA00004316"/>
    </source>
</evidence>
<dbReference type="AlphaFoldDB" id="A0A9P0ATF0"/>
<name>A0A9P0ATF0_BRAAE</name>
<proteinExistence type="predicted"/>
<keyword evidence="3" id="KW-0963">Cytoplasm</keyword>